<feature type="compositionally biased region" description="Polar residues" evidence="3">
    <location>
        <begin position="273"/>
        <end position="282"/>
    </location>
</feature>
<dbReference type="SMART" id="SM00490">
    <property type="entry name" value="HELICc"/>
    <property type="match status" value="1"/>
</dbReference>
<dbReference type="InterPro" id="IPR027417">
    <property type="entry name" value="P-loop_NTPase"/>
</dbReference>
<evidence type="ECO:0000313" key="5">
    <source>
        <dbReference type="EnsemblProtists" id="EOD34699"/>
    </source>
</evidence>
<dbReference type="KEGG" id="ehx:EMIHUDRAFT_122736"/>
<keyword evidence="1" id="KW-0378">Hydrolase</keyword>
<sequence>MAAVSPEWLSELGSEAPTEAQWELIERVFFAPRGFFADQTDARAAAASFREFYTQFIHRRANQRRAKAPEHGGGGGGGGGVPAERCSLNLPRSYDPQYKLNFSILDPAGSASDPHGLDRPEVSAAAARVGLRRERLKAVRLLFHMHEDFAQKKSLAALRKSAADRAALPGVRKVVLATNVAETSVTIDGIRFVVDSGAVKEMSFDPHSRLEALLPCWVSRASAEQRKGRAGRTGPGTCFRLYAQAELLSLREQSHSHSPSPSPSPSNPHPHPQTLTLTSPSP</sequence>
<reference evidence="6" key="1">
    <citation type="journal article" date="2013" name="Nature">
        <title>Pan genome of the phytoplankton Emiliania underpins its global distribution.</title>
        <authorList>
            <person name="Read B.A."/>
            <person name="Kegel J."/>
            <person name="Klute M.J."/>
            <person name="Kuo A."/>
            <person name="Lefebvre S.C."/>
            <person name="Maumus F."/>
            <person name="Mayer C."/>
            <person name="Miller J."/>
            <person name="Monier A."/>
            <person name="Salamov A."/>
            <person name="Young J."/>
            <person name="Aguilar M."/>
            <person name="Claverie J.M."/>
            <person name="Frickenhaus S."/>
            <person name="Gonzalez K."/>
            <person name="Herman E.K."/>
            <person name="Lin Y.C."/>
            <person name="Napier J."/>
            <person name="Ogata H."/>
            <person name="Sarno A.F."/>
            <person name="Shmutz J."/>
            <person name="Schroeder D."/>
            <person name="de Vargas C."/>
            <person name="Verret F."/>
            <person name="von Dassow P."/>
            <person name="Valentin K."/>
            <person name="Van de Peer Y."/>
            <person name="Wheeler G."/>
            <person name="Dacks J.B."/>
            <person name="Delwiche C.F."/>
            <person name="Dyhrman S.T."/>
            <person name="Glockner G."/>
            <person name="John U."/>
            <person name="Richards T."/>
            <person name="Worden A.Z."/>
            <person name="Zhang X."/>
            <person name="Grigoriev I.V."/>
            <person name="Allen A.E."/>
            <person name="Bidle K."/>
            <person name="Borodovsky M."/>
            <person name="Bowler C."/>
            <person name="Brownlee C."/>
            <person name="Cock J.M."/>
            <person name="Elias M."/>
            <person name="Gladyshev V.N."/>
            <person name="Groth M."/>
            <person name="Guda C."/>
            <person name="Hadaegh A."/>
            <person name="Iglesias-Rodriguez M.D."/>
            <person name="Jenkins J."/>
            <person name="Jones B.M."/>
            <person name="Lawson T."/>
            <person name="Leese F."/>
            <person name="Lindquist E."/>
            <person name="Lobanov A."/>
            <person name="Lomsadze A."/>
            <person name="Malik S.B."/>
            <person name="Marsh M.E."/>
            <person name="Mackinder L."/>
            <person name="Mock T."/>
            <person name="Mueller-Roeber B."/>
            <person name="Pagarete A."/>
            <person name="Parker M."/>
            <person name="Probert I."/>
            <person name="Quesneville H."/>
            <person name="Raines C."/>
            <person name="Rensing S.A."/>
            <person name="Riano-Pachon D.M."/>
            <person name="Richier S."/>
            <person name="Rokitta S."/>
            <person name="Shiraiwa Y."/>
            <person name="Soanes D.M."/>
            <person name="van der Giezen M."/>
            <person name="Wahlund T.M."/>
            <person name="Williams B."/>
            <person name="Wilson W."/>
            <person name="Wolfe G."/>
            <person name="Wurch L.L."/>
        </authorList>
    </citation>
    <scope>NUCLEOTIDE SEQUENCE</scope>
</reference>
<proteinExistence type="predicted"/>
<dbReference type="PANTHER" id="PTHR18934">
    <property type="entry name" value="ATP-DEPENDENT RNA HELICASE"/>
    <property type="match status" value="1"/>
</dbReference>
<dbReference type="HOGENOM" id="CLU_988467_0_0_1"/>
<feature type="domain" description="Helicase C-terminal" evidence="4">
    <location>
        <begin position="89"/>
        <end position="276"/>
    </location>
</feature>
<dbReference type="GeneID" id="17279968"/>
<feature type="compositionally biased region" description="Gly residues" evidence="3">
    <location>
        <begin position="71"/>
        <end position="81"/>
    </location>
</feature>
<dbReference type="EnsemblProtists" id="EOD34699">
    <property type="protein sequence ID" value="EOD34699"/>
    <property type="gene ID" value="EMIHUDRAFT_122736"/>
</dbReference>
<dbReference type="PaxDb" id="2903-EOD34699"/>
<dbReference type="InterPro" id="IPR001650">
    <property type="entry name" value="Helicase_C-like"/>
</dbReference>
<dbReference type="SUPFAM" id="SSF52540">
    <property type="entry name" value="P-loop containing nucleoside triphosphate hydrolases"/>
    <property type="match status" value="1"/>
</dbReference>
<feature type="compositionally biased region" description="Pro residues" evidence="3">
    <location>
        <begin position="260"/>
        <end position="271"/>
    </location>
</feature>
<keyword evidence="2" id="KW-0347">Helicase</keyword>
<dbReference type="PANTHER" id="PTHR18934:SF221">
    <property type="entry name" value="ATP-DEPENDENT RNA HELICASE DHX34-RELATED"/>
    <property type="match status" value="1"/>
</dbReference>
<evidence type="ECO:0000256" key="1">
    <source>
        <dbReference type="ARBA" id="ARBA00022801"/>
    </source>
</evidence>
<dbReference type="GO" id="GO:0004386">
    <property type="term" value="F:helicase activity"/>
    <property type="evidence" value="ECO:0007669"/>
    <property type="project" value="UniProtKB-KW"/>
</dbReference>
<evidence type="ECO:0000256" key="3">
    <source>
        <dbReference type="SAM" id="MobiDB-lite"/>
    </source>
</evidence>
<name>A0A0D3KG14_EMIH1</name>
<dbReference type="STRING" id="2903.R1FMU7"/>
<evidence type="ECO:0000259" key="4">
    <source>
        <dbReference type="PROSITE" id="PS51194"/>
    </source>
</evidence>
<feature type="region of interest" description="Disordered" evidence="3">
    <location>
        <begin position="63"/>
        <end position="84"/>
    </location>
</feature>
<dbReference type="GO" id="GO:0003723">
    <property type="term" value="F:RNA binding"/>
    <property type="evidence" value="ECO:0007669"/>
    <property type="project" value="TreeGrafter"/>
</dbReference>
<feature type="region of interest" description="Disordered" evidence="3">
    <location>
        <begin position="250"/>
        <end position="282"/>
    </location>
</feature>
<dbReference type="GO" id="GO:0016787">
    <property type="term" value="F:hydrolase activity"/>
    <property type="evidence" value="ECO:0007669"/>
    <property type="project" value="UniProtKB-KW"/>
</dbReference>
<evidence type="ECO:0000256" key="2">
    <source>
        <dbReference type="ARBA" id="ARBA00022806"/>
    </source>
</evidence>
<keyword evidence="2" id="KW-0547">Nucleotide-binding</keyword>
<dbReference type="Pfam" id="PF00271">
    <property type="entry name" value="Helicase_C"/>
    <property type="match status" value="1"/>
</dbReference>
<dbReference type="Gene3D" id="3.40.50.300">
    <property type="entry name" value="P-loop containing nucleotide triphosphate hydrolases"/>
    <property type="match status" value="1"/>
</dbReference>
<dbReference type="CDD" id="cd18791">
    <property type="entry name" value="SF2_C_RHA"/>
    <property type="match status" value="1"/>
</dbReference>
<organism evidence="5 6">
    <name type="scientific">Emiliania huxleyi (strain CCMP1516)</name>
    <dbReference type="NCBI Taxonomy" id="280463"/>
    <lineage>
        <taxon>Eukaryota</taxon>
        <taxon>Haptista</taxon>
        <taxon>Haptophyta</taxon>
        <taxon>Prymnesiophyceae</taxon>
        <taxon>Isochrysidales</taxon>
        <taxon>Noelaerhabdaceae</taxon>
        <taxon>Emiliania</taxon>
    </lineage>
</organism>
<dbReference type="RefSeq" id="XP_005787128.1">
    <property type="nucleotide sequence ID" value="XM_005787071.1"/>
</dbReference>
<reference evidence="5" key="2">
    <citation type="submission" date="2024-10" db="UniProtKB">
        <authorList>
            <consortium name="EnsemblProtists"/>
        </authorList>
    </citation>
    <scope>IDENTIFICATION</scope>
</reference>
<protein>
    <recommendedName>
        <fullName evidence="4">Helicase C-terminal domain-containing protein</fullName>
    </recommendedName>
</protein>
<keyword evidence="2" id="KW-0067">ATP-binding</keyword>
<evidence type="ECO:0000313" key="6">
    <source>
        <dbReference type="Proteomes" id="UP000013827"/>
    </source>
</evidence>
<keyword evidence="6" id="KW-1185">Reference proteome</keyword>
<dbReference type="AlphaFoldDB" id="A0A0D3KG14"/>
<dbReference type="eggNOG" id="KOG0922">
    <property type="taxonomic scope" value="Eukaryota"/>
</dbReference>
<dbReference type="Proteomes" id="UP000013827">
    <property type="component" value="Unassembled WGS sequence"/>
</dbReference>
<accession>A0A0D3KG14</accession>
<dbReference type="PROSITE" id="PS51194">
    <property type="entry name" value="HELICASE_CTER"/>
    <property type="match status" value="1"/>
</dbReference>